<dbReference type="Proteomes" id="UP000516696">
    <property type="component" value="Chromosome"/>
</dbReference>
<dbReference type="PANTHER" id="PTHR11575">
    <property type="entry name" value="5'-NUCLEOTIDASE-RELATED"/>
    <property type="match status" value="1"/>
</dbReference>
<keyword evidence="1" id="KW-0732">Signal</keyword>
<sequence length="459" mass="52117">MEKITLVHTNDLHSHLEHWPKIRRYLNQRKQEADSSQETVISLDLGDFVDRWHPLTEATNGQANIELMNQGHYDAVTIGNNEGVGNSKEELQHLYDQAEFPILLANLFDKNDLKPPKWRQDYQIIETNQGTKVGLIAFTAPFPLTYSPNGWDIREPLELLPLLINHLQPQVDILVLMSHLGINADRAIAAEFPQLDVILGSHTHHLFETGEIVNGVQLAAAGKFGFYIGEVTITLDDQGQTIERSARVIPTEQLLAFPQDEEEIAGYLSIGHRLLKTKQVAQLPWALRCEGNEDSIIQEALAALCVRGQTEAAVLNSGLFLGDLPAGRIDQDQLHTILPHPMHLIRVTLKGADVIRFVLEMEKNRRFLRNYPIVGMGFRGKIFGELVYKGISYDAINHQVLWQNKVINPVEEYQITLVDHYLFIPFFPTIEIAGRCEFLFPEFIRTVFGSYLAHKYPIQ</sequence>
<dbReference type="InterPro" id="IPR036907">
    <property type="entry name" value="5'-Nucleotdase_C_sf"/>
</dbReference>
<dbReference type="PANTHER" id="PTHR11575:SF23">
    <property type="entry name" value="5-NUCLEOTIDASE FAMILY PROTEIN"/>
    <property type="match status" value="1"/>
</dbReference>
<evidence type="ECO:0000259" key="3">
    <source>
        <dbReference type="Pfam" id="PF00149"/>
    </source>
</evidence>
<dbReference type="InterPro" id="IPR008334">
    <property type="entry name" value="5'-Nucleotdase_C"/>
</dbReference>
<keyword evidence="9" id="KW-1185">Reference proteome</keyword>
<protein>
    <submittedName>
        <fullName evidence="6">Bifunctional metallophosphatase/5'-nucleotidase</fullName>
    </submittedName>
    <submittedName>
        <fullName evidence="5">Metallophosphoesterase</fullName>
    </submittedName>
    <submittedName>
        <fullName evidence="8">Ser/Thr protein phosphatase</fullName>
    </submittedName>
</protein>
<dbReference type="Proteomes" id="UP000439965">
    <property type="component" value="Unassembled WGS sequence"/>
</dbReference>
<dbReference type="GO" id="GO:0030288">
    <property type="term" value="C:outer membrane-bounded periplasmic space"/>
    <property type="evidence" value="ECO:0007669"/>
    <property type="project" value="TreeGrafter"/>
</dbReference>
<dbReference type="GO" id="GO:0046872">
    <property type="term" value="F:metal ion binding"/>
    <property type="evidence" value="ECO:0007669"/>
    <property type="project" value="InterPro"/>
</dbReference>
<dbReference type="EMBL" id="UFYW01000001">
    <property type="protein sequence ID" value="STD84301.1"/>
    <property type="molecule type" value="Genomic_DNA"/>
</dbReference>
<dbReference type="EMBL" id="WVTI01000022">
    <property type="protein sequence ID" value="MXS27427.1"/>
    <property type="molecule type" value="Genomic_DNA"/>
</dbReference>
<feature type="domain" description="Calcineurin-like phosphoesterase" evidence="3">
    <location>
        <begin position="5"/>
        <end position="205"/>
    </location>
</feature>
<dbReference type="GO" id="GO:0008253">
    <property type="term" value="F:5'-nucleotidase activity"/>
    <property type="evidence" value="ECO:0007669"/>
    <property type="project" value="TreeGrafter"/>
</dbReference>
<dbReference type="Proteomes" id="UP001183682">
    <property type="component" value="Unassembled WGS sequence"/>
</dbReference>
<dbReference type="GO" id="GO:0009166">
    <property type="term" value="P:nucleotide catabolic process"/>
    <property type="evidence" value="ECO:0007669"/>
    <property type="project" value="InterPro"/>
</dbReference>
<dbReference type="PRINTS" id="PR01607">
    <property type="entry name" value="APYRASEFAMLY"/>
</dbReference>
<dbReference type="OrthoDB" id="9793179at2"/>
<evidence type="ECO:0000259" key="4">
    <source>
        <dbReference type="Pfam" id="PF02872"/>
    </source>
</evidence>
<dbReference type="PIRSF" id="PIRSF036361">
    <property type="entry name" value="YunD"/>
    <property type="match status" value="1"/>
</dbReference>
<evidence type="ECO:0000313" key="11">
    <source>
        <dbReference type="Proteomes" id="UP000516696"/>
    </source>
</evidence>
<keyword evidence="2" id="KW-0547">Nucleotide-binding</keyword>
<dbReference type="InterPro" id="IPR004843">
    <property type="entry name" value="Calcineurin-like_PHP"/>
</dbReference>
<dbReference type="Gene3D" id="3.90.780.10">
    <property type="entry name" value="5'-Nucleotidase, C-terminal domain"/>
    <property type="match status" value="1"/>
</dbReference>
<evidence type="ECO:0000313" key="8">
    <source>
        <dbReference type="EMBL" id="STD84301.1"/>
    </source>
</evidence>
<feature type="domain" description="5'-Nucleotidase C-terminal" evidence="4">
    <location>
        <begin position="289"/>
        <end position="378"/>
    </location>
</feature>
<dbReference type="Gene3D" id="3.60.21.10">
    <property type="match status" value="1"/>
</dbReference>
<evidence type="ECO:0000313" key="7">
    <source>
        <dbReference type="EMBL" id="QOG26268.1"/>
    </source>
</evidence>
<dbReference type="GO" id="GO:0000166">
    <property type="term" value="F:nucleotide binding"/>
    <property type="evidence" value="ECO:0007669"/>
    <property type="project" value="UniProtKB-KW"/>
</dbReference>
<keyword evidence="2" id="KW-0378">Hydrolase</keyword>
<dbReference type="RefSeq" id="WP_003128780.1">
    <property type="nucleotide sequence ID" value="NZ_BTSN01000014.1"/>
</dbReference>
<dbReference type="Proteomes" id="UP000254807">
    <property type="component" value="Unassembled WGS sequence"/>
</dbReference>
<dbReference type="GeneID" id="93222181"/>
<dbReference type="Pfam" id="PF00149">
    <property type="entry name" value="Metallophos"/>
    <property type="match status" value="1"/>
</dbReference>
<evidence type="ECO:0000313" key="5">
    <source>
        <dbReference type="EMBL" id="MDT2691619.1"/>
    </source>
</evidence>
<evidence type="ECO:0000313" key="9">
    <source>
        <dbReference type="Proteomes" id="UP000254807"/>
    </source>
</evidence>
<dbReference type="InterPro" id="IPR011240">
    <property type="entry name" value="Pesterase_YunD"/>
</dbReference>
<organism evidence="6 10">
    <name type="scientific">Enterococcus gallinarum</name>
    <dbReference type="NCBI Taxonomy" id="1353"/>
    <lineage>
        <taxon>Bacteria</taxon>
        <taxon>Bacillati</taxon>
        <taxon>Bacillota</taxon>
        <taxon>Bacilli</taxon>
        <taxon>Lactobacillales</taxon>
        <taxon>Enterococcaceae</taxon>
        <taxon>Enterococcus</taxon>
    </lineage>
</organism>
<name>A0A1L8TG73_ENTGA</name>
<dbReference type="InterPro" id="IPR006146">
    <property type="entry name" value="5'-Nucleotdase_CS"/>
</dbReference>
<reference evidence="6 10" key="2">
    <citation type="submission" date="2019-04" db="EMBL/GenBank/DDBJ databases">
        <title>Step-wise assembly of the neonatal virome modulated by breast feeding.</title>
        <authorList>
            <person name="Liang G."/>
            <person name="Bushman F."/>
        </authorList>
    </citation>
    <scope>NUCLEOTIDE SEQUENCE [LARGE SCALE GENOMIC DNA]</scope>
    <source>
        <strain evidence="6 10">E3404</strain>
    </source>
</reference>
<dbReference type="SUPFAM" id="SSF55816">
    <property type="entry name" value="5'-nucleotidase (syn. UDP-sugar hydrolase), C-terminal domain"/>
    <property type="match status" value="1"/>
</dbReference>
<dbReference type="PROSITE" id="PS00785">
    <property type="entry name" value="5_NUCLEOTIDASE_1"/>
    <property type="match status" value="1"/>
</dbReference>
<gene>
    <name evidence="8" type="primary">yfkN_2</name>
    <name evidence="7" type="ORF">EGM181_02780</name>
    <name evidence="6" type="ORF">GTI89_15310</name>
    <name evidence="8" type="ORF">NCTC12360_02830</name>
    <name evidence="5" type="ORF">P7E30_15680</name>
</gene>
<dbReference type="Pfam" id="PF02872">
    <property type="entry name" value="5_nucleotid_C"/>
    <property type="match status" value="1"/>
</dbReference>
<dbReference type="CDD" id="cd00845">
    <property type="entry name" value="MPP_UshA_N_like"/>
    <property type="match status" value="1"/>
</dbReference>
<evidence type="ECO:0000256" key="1">
    <source>
        <dbReference type="ARBA" id="ARBA00022729"/>
    </source>
</evidence>
<reference evidence="7 11" key="3">
    <citation type="submission" date="2020-03" db="EMBL/GenBank/DDBJ databases">
        <title>Characterization of ganglioside-mimicking enterococci.</title>
        <authorList>
            <person name="Patry R.T."/>
            <person name="Nothaft H."/>
            <person name="Bridger R."/>
            <person name="Shajahan A."/>
            <person name="Huynh S."/>
            <person name="Sanchez S."/>
            <person name="Azadi P."/>
            <person name="Cooper K."/>
            <person name="Miller W.G."/>
            <person name="Parker C.T."/>
            <person name="Wells L."/>
            <person name="Szymanski C.M."/>
        </authorList>
    </citation>
    <scope>NUCLEOTIDE SEQUENCE [LARGE SCALE GENOMIC DNA]</scope>
    <source>
        <strain evidence="7 11">EGM181</strain>
    </source>
</reference>
<reference evidence="5" key="4">
    <citation type="submission" date="2023-03" db="EMBL/GenBank/DDBJ databases">
        <authorList>
            <person name="Shen W."/>
            <person name="Cai J."/>
        </authorList>
    </citation>
    <scope>NUCLEOTIDE SEQUENCE</scope>
    <source>
        <strain evidence="5">K69-2</strain>
    </source>
</reference>
<dbReference type="AlphaFoldDB" id="A0A1L8TG73"/>
<reference evidence="8 9" key="1">
    <citation type="submission" date="2018-06" db="EMBL/GenBank/DDBJ databases">
        <authorList>
            <consortium name="Pathogen Informatics"/>
            <person name="Doyle S."/>
        </authorList>
    </citation>
    <scope>NUCLEOTIDE SEQUENCE [LARGE SCALE GENOMIC DNA]</scope>
    <source>
        <strain evidence="8 9">NCTC12360</strain>
    </source>
</reference>
<dbReference type="InterPro" id="IPR029052">
    <property type="entry name" value="Metallo-depent_PP-like"/>
</dbReference>
<dbReference type="GO" id="GO:0008768">
    <property type="term" value="F:UDP-sugar diphosphatase activity"/>
    <property type="evidence" value="ECO:0007669"/>
    <property type="project" value="TreeGrafter"/>
</dbReference>
<dbReference type="EMBL" id="CP050485">
    <property type="protein sequence ID" value="QOG26268.1"/>
    <property type="molecule type" value="Genomic_DNA"/>
</dbReference>
<evidence type="ECO:0000313" key="6">
    <source>
        <dbReference type="EMBL" id="MXS27427.1"/>
    </source>
</evidence>
<evidence type="ECO:0000313" key="10">
    <source>
        <dbReference type="Proteomes" id="UP000439965"/>
    </source>
</evidence>
<dbReference type="InterPro" id="IPR006179">
    <property type="entry name" value="5_nucleotidase/apyrase"/>
</dbReference>
<dbReference type="SUPFAM" id="SSF56300">
    <property type="entry name" value="Metallo-dependent phosphatases"/>
    <property type="match status" value="1"/>
</dbReference>
<comment type="similarity">
    <text evidence="2">Belongs to the 5'-nucleotidase family.</text>
</comment>
<proteinExistence type="inferred from homology"/>
<accession>A0A1L8TG73</accession>
<dbReference type="EMBL" id="JARPZN010000017">
    <property type="protein sequence ID" value="MDT2691619.1"/>
    <property type="molecule type" value="Genomic_DNA"/>
</dbReference>
<evidence type="ECO:0000256" key="2">
    <source>
        <dbReference type="RuleBase" id="RU362119"/>
    </source>
</evidence>